<name>A0A1G9JHQ7_9PSEU</name>
<feature type="transmembrane region" description="Helical" evidence="6">
    <location>
        <begin position="97"/>
        <end position="125"/>
    </location>
</feature>
<evidence type="ECO:0000256" key="4">
    <source>
        <dbReference type="ARBA" id="ARBA00023136"/>
    </source>
</evidence>
<evidence type="ECO:0000256" key="2">
    <source>
        <dbReference type="ARBA" id="ARBA00022692"/>
    </source>
</evidence>
<dbReference type="InterPro" id="IPR000412">
    <property type="entry name" value="ABC_2_transport"/>
</dbReference>
<dbReference type="Pfam" id="PF01061">
    <property type="entry name" value="ABC2_membrane"/>
    <property type="match status" value="1"/>
</dbReference>
<evidence type="ECO:0000256" key="3">
    <source>
        <dbReference type="ARBA" id="ARBA00022989"/>
    </source>
</evidence>
<evidence type="ECO:0000256" key="5">
    <source>
        <dbReference type="ARBA" id="ARBA00023251"/>
    </source>
</evidence>
<keyword evidence="6" id="KW-1003">Cell membrane</keyword>
<dbReference type="GO" id="GO:0046677">
    <property type="term" value="P:response to antibiotic"/>
    <property type="evidence" value="ECO:0007669"/>
    <property type="project" value="UniProtKB-KW"/>
</dbReference>
<feature type="transmembrane region" description="Helical" evidence="6">
    <location>
        <begin position="171"/>
        <end position="193"/>
    </location>
</feature>
<sequence length="251" mass="26317">MVEVLAMTGRRLRQLRRSPGRLLGVTLSPLVSLVVLGYLFRDTISVGGGNYQEYLFAGAAIQVGLAGVGPTAIAVATDLRTGAFDRYRSLPISRVAVPLGHTAGDFLLSLLALGIVVVVGTLLGWHSHTGLVPTLQGFAVVVVFSYVMLWVGVLFGSIMGNLESISSVTQFLVVVLPFFSNAFLPVSSLPALVRPIAEWNPISAVMTLCRDLWGNGAAPVSGSPYLVAGATLLILLAASLAVGVRRFATAG</sequence>
<keyword evidence="4 6" id="KW-0472">Membrane</keyword>
<dbReference type="AlphaFoldDB" id="A0A1G9JHQ7"/>
<evidence type="ECO:0000313" key="8">
    <source>
        <dbReference type="EMBL" id="SDL36795.1"/>
    </source>
</evidence>
<dbReference type="EMBL" id="FNET01000010">
    <property type="protein sequence ID" value="SDL36795.1"/>
    <property type="molecule type" value="Genomic_DNA"/>
</dbReference>
<dbReference type="InterPro" id="IPR047817">
    <property type="entry name" value="ABC2_TM_bact-type"/>
</dbReference>
<dbReference type="GO" id="GO:0043190">
    <property type="term" value="C:ATP-binding cassette (ABC) transporter complex"/>
    <property type="evidence" value="ECO:0007669"/>
    <property type="project" value="InterPro"/>
</dbReference>
<keyword evidence="2 6" id="KW-0812">Transmembrane</keyword>
<dbReference type="InterPro" id="IPR013525">
    <property type="entry name" value="ABC2_TM"/>
</dbReference>
<reference evidence="9" key="1">
    <citation type="submission" date="2016-10" db="EMBL/GenBank/DDBJ databases">
        <authorList>
            <person name="Varghese N."/>
            <person name="Submissions S."/>
        </authorList>
    </citation>
    <scope>NUCLEOTIDE SEQUENCE [LARGE SCALE GENOMIC DNA]</scope>
    <source>
        <strain evidence="9">DSM 44796</strain>
    </source>
</reference>
<feature type="transmembrane region" description="Helical" evidence="6">
    <location>
        <begin position="21"/>
        <end position="40"/>
    </location>
</feature>
<feature type="domain" description="ABC transmembrane type-2" evidence="7">
    <location>
        <begin position="20"/>
        <end position="250"/>
    </location>
</feature>
<dbReference type="RefSeq" id="WP_090008214.1">
    <property type="nucleotide sequence ID" value="NZ_FNET01000010.1"/>
</dbReference>
<evidence type="ECO:0000256" key="6">
    <source>
        <dbReference type="RuleBase" id="RU361157"/>
    </source>
</evidence>
<dbReference type="InterPro" id="IPR051784">
    <property type="entry name" value="Nod_factor_ABC_transporter"/>
</dbReference>
<comment type="similarity">
    <text evidence="6">Belongs to the ABC-2 integral membrane protein family.</text>
</comment>
<feature type="transmembrane region" description="Helical" evidence="6">
    <location>
        <begin position="137"/>
        <end position="159"/>
    </location>
</feature>
<keyword evidence="6" id="KW-0813">Transport</keyword>
<proteinExistence type="inferred from homology"/>
<protein>
    <recommendedName>
        <fullName evidence="6">Transport permease protein</fullName>
    </recommendedName>
</protein>
<dbReference type="PIRSF" id="PIRSF006648">
    <property type="entry name" value="DrrB"/>
    <property type="match status" value="1"/>
</dbReference>
<dbReference type="PANTHER" id="PTHR43229">
    <property type="entry name" value="NODULATION PROTEIN J"/>
    <property type="match status" value="1"/>
</dbReference>
<organism evidence="8 9">
    <name type="scientific">Lentzea albidocapillata subsp. violacea</name>
    <dbReference type="NCBI Taxonomy" id="128104"/>
    <lineage>
        <taxon>Bacteria</taxon>
        <taxon>Bacillati</taxon>
        <taxon>Actinomycetota</taxon>
        <taxon>Actinomycetes</taxon>
        <taxon>Pseudonocardiales</taxon>
        <taxon>Pseudonocardiaceae</taxon>
        <taxon>Lentzea</taxon>
    </lineage>
</organism>
<evidence type="ECO:0000256" key="1">
    <source>
        <dbReference type="ARBA" id="ARBA00004141"/>
    </source>
</evidence>
<evidence type="ECO:0000259" key="7">
    <source>
        <dbReference type="PROSITE" id="PS51012"/>
    </source>
</evidence>
<dbReference type="Proteomes" id="UP000199682">
    <property type="component" value="Unassembled WGS sequence"/>
</dbReference>
<dbReference type="GO" id="GO:0140359">
    <property type="term" value="F:ABC-type transporter activity"/>
    <property type="evidence" value="ECO:0007669"/>
    <property type="project" value="InterPro"/>
</dbReference>
<feature type="transmembrane region" description="Helical" evidence="6">
    <location>
        <begin position="225"/>
        <end position="244"/>
    </location>
</feature>
<accession>A0A1G9JHQ7</accession>
<keyword evidence="5" id="KW-0046">Antibiotic resistance</keyword>
<dbReference type="PANTHER" id="PTHR43229:SF6">
    <property type="entry name" value="ABC-TYPE MULTIDRUG TRANSPORT SYSTEM, PERMEASE COMPONENT"/>
    <property type="match status" value="1"/>
</dbReference>
<dbReference type="PROSITE" id="PS51012">
    <property type="entry name" value="ABC_TM2"/>
    <property type="match status" value="1"/>
</dbReference>
<comment type="subcellular location">
    <subcellularLocation>
        <location evidence="6">Cell membrane</location>
        <topology evidence="6">Multi-pass membrane protein</topology>
    </subcellularLocation>
    <subcellularLocation>
        <location evidence="1">Membrane</location>
        <topology evidence="1">Multi-pass membrane protein</topology>
    </subcellularLocation>
</comment>
<evidence type="ECO:0000313" key="9">
    <source>
        <dbReference type="Proteomes" id="UP000199682"/>
    </source>
</evidence>
<gene>
    <name evidence="8" type="ORF">SAMN04488074_110249</name>
</gene>
<feature type="transmembrane region" description="Helical" evidence="6">
    <location>
        <begin position="55"/>
        <end position="76"/>
    </location>
</feature>
<keyword evidence="3 6" id="KW-1133">Transmembrane helix</keyword>